<evidence type="ECO:0000313" key="2">
    <source>
        <dbReference type="Proteomes" id="UP001060085"/>
    </source>
</evidence>
<gene>
    <name evidence="1" type="ORF">M9H77_01943</name>
</gene>
<organism evidence="1 2">
    <name type="scientific">Catharanthus roseus</name>
    <name type="common">Madagascar periwinkle</name>
    <name type="synonym">Vinca rosea</name>
    <dbReference type="NCBI Taxonomy" id="4058"/>
    <lineage>
        <taxon>Eukaryota</taxon>
        <taxon>Viridiplantae</taxon>
        <taxon>Streptophyta</taxon>
        <taxon>Embryophyta</taxon>
        <taxon>Tracheophyta</taxon>
        <taxon>Spermatophyta</taxon>
        <taxon>Magnoliopsida</taxon>
        <taxon>eudicotyledons</taxon>
        <taxon>Gunneridae</taxon>
        <taxon>Pentapetalae</taxon>
        <taxon>asterids</taxon>
        <taxon>lamiids</taxon>
        <taxon>Gentianales</taxon>
        <taxon>Apocynaceae</taxon>
        <taxon>Rauvolfioideae</taxon>
        <taxon>Vinceae</taxon>
        <taxon>Catharanthinae</taxon>
        <taxon>Catharanthus</taxon>
    </lineage>
</organism>
<evidence type="ECO:0000313" key="1">
    <source>
        <dbReference type="EMBL" id="KAI5680716.1"/>
    </source>
</evidence>
<protein>
    <submittedName>
        <fullName evidence="1">Uncharacterized protein</fullName>
    </submittedName>
</protein>
<comment type="caution">
    <text evidence="1">The sequence shown here is derived from an EMBL/GenBank/DDBJ whole genome shotgun (WGS) entry which is preliminary data.</text>
</comment>
<dbReference type="EMBL" id="CM044701">
    <property type="protein sequence ID" value="KAI5680716.1"/>
    <property type="molecule type" value="Genomic_DNA"/>
</dbReference>
<proteinExistence type="predicted"/>
<accession>A0ACC0C704</accession>
<reference evidence="2" key="1">
    <citation type="journal article" date="2023" name="Nat. Plants">
        <title>Single-cell RNA sequencing provides a high-resolution roadmap for understanding the multicellular compartmentation of specialized metabolism.</title>
        <authorList>
            <person name="Sun S."/>
            <person name="Shen X."/>
            <person name="Li Y."/>
            <person name="Li Y."/>
            <person name="Wang S."/>
            <person name="Li R."/>
            <person name="Zhang H."/>
            <person name="Shen G."/>
            <person name="Guo B."/>
            <person name="Wei J."/>
            <person name="Xu J."/>
            <person name="St-Pierre B."/>
            <person name="Chen S."/>
            <person name="Sun C."/>
        </authorList>
    </citation>
    <scope>NUCLEOTIDE SEQUENCE [LARGE SCALE GENOMIC DNA]</scope>
</reference>
<dbReference type="Proteomes" id="UP001060085">
    <property type="component" value="Linkage Group LG01"/>
</dbReference>
<keyword evidence="2" id="KW-1185">Reference proteome</keyword>
<name>A0ACC0C704_CATRO</name>
<sequence>MMYMVRIDGITFKIHNNCPFTIWPATLTRRIWASFVCSKTGTNLSCKSGNCITGQILYNGIGRVPPTTLIEFTLFDVQVHALVSNNHNIAAQVHLATQIHANHQPTHKFSSNIVLRLTHRHMRIKLVYLPA</sequence>